<gene>
    <name evidence="2" type="ORF">EV671_10166</name>
</gene>
<comment type="caution">
    <text evidence="2">The sequence shown here is derived from an EMBL/GenBank/DDBJ whole genome shotgun (WGS) entry which is preliminary data.</text>
</comment>
<evidence type="ECO:0000313" key="2">
    <source>
        <dbReference type="EMBL" id="TCU94584.1"/>
    </source>
</evidence>
<protein>
    <submittedName>
        <fullName evidence="2">Uncharacterized protein DUF2384</fullName>
    </submittedName>
</protein>
<reference evidence="2 3" key="1">
    <citation type="submission" date="2019-03" db="EMBL/GenBank/DDBJ databases">
        <title>Genomic Encyclopedia of Type Strains, Phase IV (KMG-IV): sequencing the most valuable type-strain genomes for metagenomic binning, comparative biology and taxonomic classification.</title>
        <authorList>
            <person name="Goeker M."/>
        </authorList>
    </citation>
    <scope>NUCLEOTIDE SEQUENCE [LARGE SCALE GENOMIC DNA]</scope>
    <source>
        <strain evidence="2 3">DSM 654</strain>
    </source>
</reference>
<dbReference type="AlphaFoldDB" id="A0A4R3UX92"/>
<dbReference type="Pfam" id="PF09722">
    <property type="entry name" value="Xre_MbcA_ParS_C"/>
    <property type="match status" value="1"/>
</dbReference>
<organism evidence="2 3">
    <name type="scientific">Roseateles saccharophilus</name>
    <name type="common">Pseudomonas saccharophila</name>
    <dbReference type="NCBI Taxonomy" id="304"/>
    <lineage>
        <taxon>Bacteria</taxon>
        <taxon>Pseudomonadati</taxon>
        <taxon>Pseudomonadota</taxon>
        <taxon>Betaproteobacteria</taxon>
        <taxon>Burkholderiales</taxon>
        <taxon>Sphaerotilaceae</taxon>
        <taxon>Roseateles</taxon>
    </lineage>
</organism>
<feature type="domain" description="Antitoxin Xre/MbcA/ParS-like toxin-binding" evidence="1">
    <location>
        <begin position="182"/>
        <end position="224"/>
    </location>
</feature>
<sequence>MEPLDIRLLGRPWSAEEMHRHHDLPGRLEIVGGKLCLDDTQRALLLGALLEHVGARRAVSLGSLQVWEAAIAERREEVDWDAMRAVGAEQFWRPATQRLSFSERLELKADVRKLRAARGPRRSTRACAGRIRRNRPKPAISSEIRTFLVAQRSLMRRLEAFAATPAYAQLLNVSRMLGAHDTEAWLADWLIQPAVTLGCTPLDLVDQPDGIALLSDHLTRVAYGTY</sequence>
<name>A0A4R3UX92_ROSSA</name>
<keyword evidence="3" id="KW-1185">Reference proteome</keyword>
<dbReference type="RefSeq" id="WP_132572711.1">
    <property type="nucleotide sequence ID" value="NZ_CBCSGL010000012.1"/>
</dbReference>
<accession>A0A4R3UX92</accession>
<dbReference type="InterPro" id="IPR024467">
    <property type="entry name" value="Xre/MbcA/ParS-like_toxin-bd"/>
</dbReference>
<evidence type="ECO:0000313" key="3">
    <source>
        <dbReference type="Proteomes" id="UP000295110"/>
    </source>
</evidence>
<dbReference type="OrthoDB" id="5918037at2"/>
<proteinExistence type="predicted"/>
<dbReference type="EMBL" id="SMBU01000016">
    <property type="protein sequence ID" value="TCU94584.1"/>
    <property type="molecule type" value="Genomic_DNA"/>
</dbReference>
<evidence type="ECO:0000259" key="1">
    <source>
        <dbReference type="Pfam" id="PF09722"/>
    </source>
</evidence>
<dbReference type="Proteomes" id="UP000295110">
    <property type="component" value="Unassembled WGS sequence"/>
</dbReference>